<evidence type="ECO:0000256" key="1">
    <source>
        <dbReference type="SAM" id="MobiDB-lite"/>
    </source>
</evidence>
<proteinExistence type="predicted"/>
<dbReference type="AlphaFoldDB" id="A0AAE1TR22"/>
<accession>A0AAE1TR22</accession>
<protein>
    <submittedName>
        <fullName evidence="2">Uncharacterized protein</fullName>
    </submittedName>
</protein>
<dbReference type="EMBL" id="JAWZYT010004869">
    <property type="protein sequence ID" value="KAK4292324.1"/>
    <property type="molecule type" value="Genomic_DNA"/>
</dbReference>
<dbReference type="Proteomes" id="UP001292094">
    <property type="component" value="Unassembled WGS sequence"/>
</dbReference>
<sequence length="78" mass="9148">MEGGGPKGGYRKKTGEGRKRERNGMEGTERRQEKGEKEGKKWHGGYRKKTGERRKRERNGMKLDINKENVCKNRENKK</sequence>
<comment type="caution">
    <text evidence="2">The sequence shown here is derived from an EMBL/GenBank/DDBJ whole genome shotgun (WGS) entry which is preliminary data.</text>
</comment>
<feature type="region of interest" description="Disordered" evidence="1">
    <location>
        <begin position="1"/>
        <end position="78"/>
    </location>
</feature>
<organism evidence="2 3">
    <name type="scientific">Petrolisthes manimaculis</name>
    <dbReference type="NCBI Taxonomy" id="1843537"/>
    <lineage>
        <taxon>Eukaryota</taxon>
        <taxon>Metazoa</taxon>
        <taxon>Ecdysozoa</taxon>
        <taxon>Arthropoda</taxon>
        <taxon>Crustacea</taxon>
        <taxon>Multicrustacea</taxon>
        <taxon>Malacostraca</taxon>
        <taxon>Eumalacostraca</taxon>
        <taxon>Eucarida</taxon>
        <taxon>Decapoda</taxon>
        <taxon>Pleocyemata</taxon>
        <taxon>Anomura</taxon>
        <taxon>Galatheoidea</taxon>
        <taxon>Porcellanidae</taxon>
        <taxon>Petrolisthes</taxon>
    </lineage>
</organism>
<feature type="compositionally biased region" description="Basic and acidic residues" evidence="1">
    <location>
        <begin position="58"/>
        <end position="78"/>
    </location>
</feature>
<keyword evidence="3" id="KW-1185">Reference proteome</keyword>
<evidence type="ECO:0000313" key="2">
    <source>
        <dbReference type="EMBL" id="KAK4292324.1"/>
    </source>
</evidence>
<name>A0AAE1TR22_9EUCA</name>
<gene>
    <name evidence="2" type="ORF">Pmani_034901</name>
</gene>
<reference evidence="2" key="1">
    <citation type="submission" date="2023-11" db="EMBL/GenBank/DDBJ databases">
        <title>Genome assemblies of two species of porcelain crab, Petrolisthes cinctipes and Petrolisthes manimaculis (Anomura: Porcellanidae).</title>
        <authorList>
            <person name="Angst P."/>
        </authorList>
    </citation>
    <scope>NUCLEOTIDE SEQUENCE</scope>
    <source>
        <strain evidence="2">PB745_02</strain>
        <tissue evidence="2">Gill</tissue>
    </source>
</reference>
<feature type="compositionally biased region" description="Basic residues" evidence="1">
    <location>
        <begin position="42"/>
        <end position="57"/>
    </location>
</feature>
<evidence type="ECO:0000313" key="3">
    <source>
        <dbReference type="Proteomes" id="UP001292094"/>
    </source>
</evidence>
<feature type="compositionally biased region" description="Basic and acidic residues" evidence="1">
    <location>
        <begin position="13"/>
        <end position="41"/>
    </location>
</feature>